<dbReference type="SUPFAM" id="SSF51445">
    <property type="entry name" value="(Trans)glycosidases"/>
    <property type="match status" value="1"/>
</dbReference>
<evidence type="ECO:0000256" key="3">
    <source>
        <dbReference type="RuleBase" id="RU003690"/>
    </source>
</evidence>
<proteinExistence type="inferred from homology"/>
<comment type="caution">
    <text evidence="5">The sequence shown here is derived from an EMBL/GenBank/DDBJ whole genome shotgun (WGS) entry which is preliminary data.</text>
</comment>
<evidence type="ECO:0000256" key="2">
    <source>
        <dbReference type="ARBA" id="ARBA00022801"/>
    </source>
</evidence>
<dbReference type="Proteomes" id="UP001154282">
    <property type="component" value="Unassembled WGS sequence"/>
</dbReference>
<evidence type="ECO:0008006" key="7">
    <source>
        <dbReference type="Google" id="ProtNLM"/>
    </source>
</evidence>
<dbReference type="PRINTS" id="PR00131">
    <property type="entry name" value="GLHYDRLASE1"/>
</dbReference>
<dbReference type="GO" id="GO:0019762">
    <property type="term" value="P:glucosinolate catabolic process"/>
    <property type="evidence" value="ECO:0007669"/>
    <property type="project" value="TreeGrafter"/>
</dbReference>
<dbReference type="PANTHER" id="PTHR10353">
    <property type="entry name" value="GLYCOSYL HYDROLASE"/>
    <property type="match status" value="1"/>
</dbReference>
<organism evidence="5 6">
    <name type="scientific">Linum tenue</name>
    <dbReference type="NCBI Taxonomy" id="586396"/>
    <lineage>
        <taxon>Eukaryota</taxon>
        <taxon>Viridiplantae</taxon>
        <taxon>Streptophyta</taxon>
        <taxon>Embryophyta</taxon>
        <taxon>Tracheophyta</taxon>
        <taxon>Spermatophyta</taxon>
        <taxon>Magnoliopsida</taxon>
        <taxon>eudicotyledons</taxon>
        <taxon>Gunneridae</taxon>
        <taxon>Pentapetalae</taxon>
        <taxon>rosids</taxon>
        <taxon>fabids</taxon>
        <taxon>Malpighiales</taxon>
        <taxon>Linaceae</taxon>
        <taxon>Linum</taxon>
    </lineage>
</organism>
<comment type="similarity">
    <text evidence="1 3">Belongs to the glycosyl hydrolase 1 family.</text>
</comment>
<gene>
    <name evidence="5" type="ORF">LITE_LOCUS12195</name>
</gene>
<sequence>MEQLLLLPPAAAGRRLGLVLGRLVLLLAIIPSNHCHRHFPVSAEEDGNVNRSSFPAGFVFGAGSSAYQYEGAANVDGRGPSIWDVFTNKYPGRIDDGNNGDRGVDFYYRYKEDIKLIKDVNMNGFRISISWSRILPTGRISGGVNEKGIMFYHNLIDELLSNGIEPFVTIYHFDLPQALEEEYGGFLSPRIVDDYKEFAELCFREYGGKVKKWITINEPWTISIFGYEQGIFAPGRCSDWVNPACQAGDSATEPYIVSHHVLLSHASAVNLYRQKFQKRQNGEIGIVLNCFWMLPYSNSTVDKAAAERAVDFVFGWHMEPITFGRYPKSMEANVGERLPNFTEEQSLRLIGSYDFVGVNYYSSFYAMESKMADQNRLRYQTDSLTEWKCKYLASILTEKDGIPIGPHGALFWLNVYPQGIRDVMNHVKSKYNNPPMYITENGLDEEAEGITVEESLHDPKRTQYIKTHLLQLQKAIKDGANVRGYFAWSFLDNYEWCNGYAVRFGLHYVDYQNGMRRVPKHSANWFADFLLHSNHSTTAAADRHLRLTQPQGSSCSS</sequence>
<evidence type="ECO:0000313" key="6">
    <source>
        <dbReference type="Proteomes" id="UP001154282"/>
    </source>
</evidence>
<keyword evidence="4" id="KW-0732">Signal</keyword>
<dbReference type="AlphaFoldDB" id="A0AAV0J1I6"/>
<evidence type="ECO:0000313" key="5">
    <source>
        <dbReference type="EMBL" id="CAI0403760.1"/>
    </source>
</evidence>
<dbReference type="Gene3D" id="3.20.20.80">
    <property type="entry name" value="Glycosidases"/>
    <property type="match status" value="1"/>
</dbReference>
<evidence type="ECO:0000256" key="4">
    <source>
        <dbReference type="SAM" id="SignalP"/>
    </source>
</evidence>
<accession>A0AAV0J1I6</accession>
<dbReference type="FunFam" id="3.20.20.80:FF:000022">
    <property type="entry name" value="Beta-glucosidase 11"/>
    <property type="match status" value="1"/>
</dbReference>
<dbReference type="GO" id="GO:0009651">
    <property type="term" value="P:response to salt stress"/>
    <property type="evidence" value="ECO:0007669"/>
    <property type="project" value="TreeGrafter"/>
</dbReference>
<dbReference type="GO" id="GO:0005975">
    <property type="term" value="P:carbohydrate metabolic process"/>
    <property type="evidence" value="ECO:0007669"/>
    <property type="project" value="InterPro"/>
</dbReference>
<keyword evidence="6" id="KW-1185">Reference proteome</keyword>
<dbReference type="PANTHER" id="PTHR10353:SF318">
    <property type="entry name" value="BETA-GLUCOSIDASE 31-RELATED"/>
    <property type="match status" value="1"/>
</dbReference>
<name>A0AAV0J1I6_9ROSI</name>
<reference evidence="5" key="1">
    <citation type="submission" date="2022-08" db="EMBL/GenBank/DDBJ databases">
        <authorList>
            <person name="Gutierrez-Valencia J."/>
        </authorList>
    </citation>
    <scope>NUCLEOTIDE SEQUENCE</scope>
</reference>
<dbReference type="EMBL" id="CAMGYJ010000004">
    <property type="protein sequence ID" value="CAI0403760.1"/>
    <property type="molecule type" value="Genomic_DNA"/>
</dbReference>
<feature type="signal peptide" evidence="4">
    <location>
        <begin position="1"/>
        <end position="35"/>
    </location>
</feature>
<dbReference type="Pfam" id="PF00232">
    <property type="entry name" value="Glyco_hydro_1"/>
    <property type="match status" value="1"/>
</dbReference>
<dbReference type="PROSITE" id="PS00653">
    <property type="entry name" value="GLYCOSYL_HYDROL_F1_2"/>
    <property type="match status" value="1"/>
</dbReference>
<evidence type="ECO:0000256" key="1">
    <source>
        <dbReference type="ARBA" id="ARBA00010838"/>
    </source>
</evidence>
<protein>
    <recommendedName>
        <fullName evidence="7">Beta-glucosidase</fullName>
    </recommendedName>
</protein>
<dbReference type="GO" id="GO:0008422">
    <property type="term" value="F:beta-glucosidase activity"/>
    <property type="evidence" value="ECO:0007669"/>
    <property type="project" value="TreeGrafter"/>
</dbReference>
<keyword evidence="2" id="KW-0378">Hydrolase</keyword>
<feature type="chain" id="PRO_5043594707" description="Beta-glucosidase" evidence="4">
    <location>
        <begin position="36"/>
        <end position="557"/>
    </location>
</feature>
<dbReference type="InterPro" id="IPR017853">
    <property type="entry name" value="GH"/>
</dbReference>
<dbReference type="InterPro" id="IPR001360">
    <property type="entry name" value="Glyco_hydro_1"/>
</dbReference>
<dbReference type="InterPro" id="IPR033132">
    <property type="entry name" value="GH_1_N_CS"/>
</dbReference>